<name>A0A9X9LGD6_GULGU</name>
<feature type="non-terminal residue" evidence="2">
    <location>
        <position position="80"/>
    </location>
</feature>
<accession>A0A9X9LGD6</accession>
<feature type="region of interest" description="Disordered" evidence="1">
    <location>
        <begin position="51"/>
        <end position="80"/>
    </location>
</feature>
<dbReference type="EMBL" id="CYRY02002769">
    <property type="protein sequence ID" value="VCW67501.1"/>
    <property type="molecule type" value="Genomic_DNA"/>
</dbReference>
<keyword evidence="3" id="KW-1185">Reference proteome</keyword>
<dbReference type="AlphaFoldDB" id="A0A9X9LGD6"/>
<evidence type="ECO:0000313" key="3">
    <source>
        <dbReference type="Proteomes" id="UP000269945"/>
    </source>
</evidence>
<evidence type="ECO:0000256" key="1">
    <source>
        <dbReference type="SAM" id="MobiDB-lite"/>
    </source>
</evidence>
<evidence type="ECO:0000313" key="2">
    <source>
        <dbReference type="EMBL" id="VCW67501.1"/>
    </source>
</evidence>
<sequence>MPQELTGSAPTNFSAALTLQPPLLCVGSHSGLCHFCCVHSLSPALPTAVEMDHSWSNSPHNDASSTLETAVRPASSLRFS</sequence>
<gene>
    <name evidence="2" type="ORF">BN2614_LOCUS3</name>
</gene>
<reference evidence="2 3" key="1">
    <citation type="submission" date="2018-10" db="EMBL/GenBank/DDBJ databases">
        <authorList>
            <person name="Ekblom R."/>
            <person name="Jareborg N."/>
        </authorList>
    </citation>
    <scope>NUCLEOTIDE SEQUENCE [LARGE SCALE GENOMIC DNA]</scope>
    <source>
        <tissue evidence="2">Muscle</tissue>
    </source>
</reference>
<comment type="caution">
    <text evidence="2">The sequence shown here is derived from an EMBL/GenBank/DDBJ whole genome shotgun (WGS) entry which is preliminary data.</text>
</comment>
<organism evidence="2 3">
    <name type="scientific">Gulo gulo</name>
    <name type="common">Wolverine</name>
    <name type="synonym">Gluton</name>
    <dbReference type="NCBI Taxonomy" id="48420"/>
    <lineage>
        <taxon>Eukaryota</taxon>
        <taxon>Metazoa</taxon>
        <taxon>Chordata</taxon>
        <taxon>Craniata</taxon>
        <taxon>Vertebrata</taxon>
        <taxon>Euteleostomi</taxon>
        <taxon>Mammalia</taxon>
        <taxon>Eutheria</taxon>
        <taxon>Laurasiatheria</taxon>
        <taxon>Carnivora</taxon>
        <taxon>Caniformia</taxon>
        <taxon>Musteloidea</taxon>
        <taxon>Mustelidae</taxon>
        <taxon>Guloninae</taxon>
        <taxon>Gulo</taxon>
    </lineage>
</organism>
<protein>
    <submittedName>
        <fullName evidence="2">Uncharacterized protein</fullName>
    </submittedName>
</protein>
<proteinExistence type="predicted"/>
<feature type="compositionally biased region" description="Polar residues" evidence="1">
    <location>
        <begin position="54"/>
        <end position="68"/>
    </location>
</feature>
<dbReference type="Proteomes" id="UP000269945">
    <property type="component" value="Unassembled WGS sequence"/>
</dbReference>